<dbReference type="EMBL" id="JANPWB010000009">
    <property type="protein sequence ID" value="KAJ1150938.1"/>
    <property type="molecule type" value="Genomic_DNA"/>
</dbReference>
<evidence type="ECO:0000256" key="1">
    <source>
        <dbReference type="SAM" id="MobiDB-lite"/>
    </source>
</evidence>
<keyword evidence="3" id="KW-1185">Reference proteome</keyword>
<gene>
    <name evidence="2" type="ORF">NDU88_003725</name>
</gene>
<reference evidence="2" key="1">
    <citation type="journal article" date="2022" name="bioRxiv">
        <title>Sequencing and chromosome-scale assembly of the giantPleurodeles waltlgenome.</title>
        <authorList>
            <person name="Brown T."/>
            <person name="Elewa A."/>
            <person name="Iarovenko S."/>
            <person name="Subramanian E."/>
            <person name="Araus A.J."/>
            <person name="Petzold A."/>
            <person name="Susuki M."/>
            <person name="Suzuki K.-i.T."/>
            <person name="Hayashi T."/>
            <person name="Toyoda A."/>
            <person name="Oliveira C."/>
            <person name="Osipova E."/>
            <person name="Leigh N.D."/>
            <person name="Simon A."/>
            <person name="Yun M.H."/>
        </authorList>
    </citation>
    <scope>NUCLEOTIDE SEQUENCE</scope>
    <source>
        <strain evidence="2">20211129_DDA</strain>
        <tissue evidence="2">Liver</tissue>
    </source>
</reference>
<name>A0AAV7RG25_PLEWA</name>
<feature type="region of interest" description="Disordered" evidence="1">
    <location>
        <begin position="1"/>
        <end position="33"/>
    </location>
</feature>
<feature type="compositionally biased region" description="Gly residues" evidence="1">
    <location>
        <begin position="20"/>
        <end position="29"/>
    </location>
</feature>
<organism evidence="2 3">
    <name type="scientific">Pleurodeles waltl</name>
    <name type="common">Iberian ribbed newt</name>
    <dbReference type="NCBI Taxonomy" id="8319"/>
    <lineage>
        <taxon>Eukaryota</taxon>
        <taxon>Metazoa</taxon>
        <taxon>Chordata</taxon>
        <taxon>Craniata</taxon>
        <taxon>Vertebrata</taxon>
        <taxon>Euteleostomi</taxon>
        <taxon>Amphibia</taxon>
        <taxon>Batrachia</taxon>
        <taxon>Caudata</taxon>
        <taxon>Salamandroidea</taxon>
        <taxon>Salamandridae</taxon>
        <taxon>Pleurodelinae</taxon>
        <taxon>Pleurodeles</taxon>
    </lineage>
</organism>
<evidence type="ECO:0000313" key="3">
    <source>
        <dbReference type="Proteomes" id="UP001066276"/>
    </source>
</evidence>
<proteinExistence type="predicted"/>
<comment type="caution">
    <text evidence="2">The sequence shown here is derived from an EMBL/GenBank/DDBJ whole genome shotgun (WGS) entry which is preliminary data.</text>
</comment>
<dbReference type="AlphaFoldDB" id="A0AAV7RG25"/>
<accession>A0AAV7RG25</accession>
<evidence type="ECO:0000313" key="2">
    <source>
        <dbReference type="EMBL" id="KAJ1150938.1"/>
    </source>
</evidence>
<dbReference type="Proteomes" id="UP001066276">
    <property type="component" value="Chromosome 5"/>
</dbReference>
<sequence>MLVLGARQGGRPGNPEGNQEGSGGSGGQRGGERAQIAPPAALVRSGGVRAQAPPPRITSWHHKENLESFSGVSLVAISHKTIPKLLTVGILLVGGGVKQLQQRGKGEGRLCWAQEPRVYSRSDEPPLAPCRSAYRWLPRSFTNSPYALLLLAPTVAAAAGGLPDVLSWLSGDSGCCCLPLPLGIQSAAGAVGNRVLAFSHTRCEPPGRGVWCVFVRCVDNLSSKSLAHRPQRSTRFQNCPGDRY</sequence>
<protein>
    <submittedName>
        <fullName evidence="2">Uncharacterized protein</fullName>
    </submittedName>
</protein>